<evidence type="ECO:0000313" key="2">
    <source>
        <dbReference type="EMBL" id="EGG05013.1"/>
    </source>
</evidence>
<dbReference type="GeneID" id="18930264"/>
<name>F4RRJ9_MELLP</name>
<feature type="compositionally biased region" description="Polar residues" evidence="1">
    <location>
        <begin position="1064"/>
        <end position="1074"/>
    </location>
</feature>
<feature type="region of interest" description="Disordered" evidence="1">
    <location>
        <begin position="822"/>
        <end position="857"/>
    </location>
</feature>
<feature type="compositionally biased region" description="Basic and acidic residues" evidence="1">
    <location>
        <begin position="272"/>
        <end position="284"/>
    </location>
</feature>
<feature type="compositionally biased region" description="Polar residues" evidence="1">
    <location>
        <begin position="1481"/>
        <end position="1496"/>
    </location>
</feature>
<feature type="compositionally biased region" description="Polar residues" evidence="1">
    <location>
        <begin position="302"/>
        <end position="324"/>
    </location>
</feature>
<feature type="compositionally biased region" description="Polar residues" evidence="1">
    <location>
        <begin position="1336"/>
        <end position="1359"/>
    </location>
</feature>
<evidence type="ECO:0000256" key="1">
    <source>
        <dbReference type="SAM" id="MobiDB-lite"/>
    </source>
</evidence>
<feature type="compositionally biased region" description="Polar residues" evidence="1">
    <location>
        <begin position="824"/>
        <end position="852"/>
    </location>
</feature>
<protein>
    <submittedName>
        <fullName evidence="2">Uncharacterized protein</fullName>
    </submittedName>
</protein>
<dbReference type="Proteomes" id="UP000001072">
    <property type="component" value="Unassembled WGS sequence"/>
</dbReference>
<feature type="compositionally biased region" description="Polar residues" evidence="1">
    <location>
        <begin position="658"/>
        <end position="674"/>
    </location>
</feature>
<keyword evidence="3" id="KW-1185">Reference proteome</keyword>
<feature type="compositionally biased region" description="Polar residues" evidence="1">
    <location>
        <begin position="433"/>
        <end position="444"/>
    </location>
</feature>
<feature type="compositionally biased region" description="Basic and acidic residues" evidence="1">
    <location>
        <begin position="53"/>
        <end position="67"/>
    </location>
</feature>
<feature type="compositionally biased region" description="Polar residues" evidence="1">
    <location>
        <begin position="94"/>
        <end position="113"/>
    </location>
</feature>
<feature type="compositionally biased region" description="Polar residues" evidence="1">
    <location>
        <begin position="515"/>
        <end position="528"/>
    </location>
</feature>
<feature type="region of interest" description="Disordered" evidence="1">
    <location>
        <begin position="1028"/>
        <end position="1151"/>
    </location>
</feature>
<feature type="compositionally biased region" description="Acidic residues" evidence="1">
    <location>
        <begin position="1571"/>
        <end position="1583"/>
    </location>
</feature>
<feature type="region of interest" description="Disordered" evidence="1">
    <location>
        <begin position="1171"/>
        <end position="1584"/>
    </location>
</feature>
<feature type="compositionally biased region" description="Polar residues" evidence="1">
    <location>
        <begin position="707"/>
        <end position="718"/>
    </location>
</feature>
<proteinExistence type="predicted"/>
<feature type="compositionally biased region" description="Polar residues" evidence="1">
    <location>
        <begin position="481"/>
        <end position="498"/>
    </location>
</feature>
<feature type="compositionally biased region" description="Polar residues" evidence="1">
    <location>
        <begin position="1183"/>
        <end position="1205"/>
    </location>
</feature>
<feature type="compositionally biased region" description="Polar residues" evidence="1">
    <location>
        <begin position="1537"/>
        <end position="1558"/>
    </location>
</feature>
<dbReference type="KEGG" id="mlr:MELLADRAFT_64466"/>
<feature type="compositionally biased region" description="Low complexity" evidence="1">
    <location>
        <begin position="1503"/>
        <end position="1525"/>
    </location>
</feature>
<feature type="region of interest" description="Disordered" evidence="1">
    <location>
        <begin position="138"/>
        <end position="548"/>
    </location>
</feature>
<feature type="compositionally biased region" description="Basic and acidic residues" evidence="1">
    <location>
        <begin position="573"/>
        <end position="587"/>
    </location>
</feature>
<dbReference type="HOGENOM" id="CLU_241320_0_0_1"/>
<feature type="region of interest" description="Disordered" evidence="1">
    <location>
        <begin position="87"/>
        <end position="113"/>
    </location>
</feature>
<feature type="compositionally biased region" description="Basic and acidic residues" evidence="1">
    <location>
        <begin position="608"/>
        <end position="633"/>
    </location>
</feature>
<feature type="compositionally biased region" description="Polar residues" evidence="1">
    <location>
        <begin position="1427"/>
        <end position="1471"/>
    </location>
</feature>
<feature type="compositionally biased region" description="Basic and acidic residues" evidence="1">
    <location>
        <begin position="1283"/>
        <end position="1296"/>
    </location>
</feature>
<feature type="region of interest" description="Disordered" evidence="1">
    <location>
        <begin position="909"/>
        <end position="955"/>
    </location>
</feature>
<feature type="compositionally biased region" description="Basic and acidic residues" evidence="1">
    <location>
        <begin position="25"/>
        <end position="41"/>
    </location>
</feature>
<feature type="region of interest" description="Disordered" evidence="1">
    <location>
        <begin position="707"/>
        <end position="775"/>
    </location>
</feature>
<evidence type="ECO:0000313" key="3">
    <source>
        <dbReference type="Proteomes" id="UP000001072"/>
    </source>
</evidence>
<reference evidence="3" key="1">
    <citation type="journal article" date="2011" name="Proc. Natl. Acad. Sci. U.S.A.">
        <title>Obligate biotrophy features unraveled by the genomic analysis of rust fungi.</title>
        <authorList>
            <person name="Duplessis S."/>
            <person name="Cuomo C.A."/>
            <person name="Lin Y.-C."/>
            <person name="Aerts A."/>
            <person name="Tisserant E."/>
            <person name="Veneault-Fourrey C."/>
            <person name="Joly D.L."/>
            <person name="Hacquard S."/>
            <person name="Amselem J."/>
            <person name="Cantarel B.L."/>
            <person name="Chiu R."/>
            <person name="Coutinho P.M."/>
            <person name="Feau N."/>
            <person name="Field M."/>
            <person name="Frey P."/>
            <person name="Gelhaye E."/>
            <person name="Goldberg J."/>
            <person name="Grabherr M.G."/>
            <person name="Kodira C.D."/>
            <person name="Kohler A."/>
            <person name="Kuees U."/>
            <person name="Lindquist E.A."/>
            <person name="Lucas S.M."/>
            <person name="Mago R."/>
            <person name="Mauceli E."/>
            <person name="Morin E."/>
            <person name="Murat C."/>
            <person name="Pangilinan J.L."/>
            <person name="Park R."/>
            <person name="Pearson M."/>
            <person name="Quesneville H."/>
            <person name="Rouhier N."/>
            <person name="Sakthikumar S."/>
            <person name="Salamov A.A."/>
            <person name="Schmutz J."/>
            <person name="Selles B."/>
            <person name="Shapiro H."/>
            <person name="Tanguay P."/>
            <person name="Tuskan G.A."/>
            <person name="Henrissat B."/>
            <person name="Van de Peer Y."/>
            <person name="Rouze P."/>
            <person name="Ellis J.G."/>
            <person name="Dodds P.N."/>
            <person name="Schein J.E."/>
            <person name="Zhong S."/>
            <person name="Hamelin R.C."/>
            <person name="Grigoriev I.V."/>
            <person name="Szabo L.J."/>
            <person name="Martin F."/>
        </authorList>
    </citation>
    <scope>NUCLEOTIDE SEQUENCE [LARGE SCALE GENOMIC DNA]</scope>
    <source>
        <strain evidence="3">98AG31 / pathotype 3-4-7</strain>
    </source>
</reference>
<feature type="compositionally biased region" description="Polar residues" evidence="1">
    <location>
        <begin position="1367"/>
        <end position="1417"/>
    </location>
</feature>
<feature type="region of interest" description="Disordered" evidence="1">
    <location>
        <begin position="17"/>
        <end position="74"/>
    </location>
</feature>
<dbReference type="VEuPathDB" id="FungiDB:MELLADRAFT_64466"/>
<feature type="compositionally biased region" description="Polar residues" evidence="1">
    <location>
        <begin position="760"/>
        <end position="775"/>
    </location>
</feature>
<dbReference type="RefSeq" id="XP_007411766.1">
    <property type="nucleotide sequence ID" value="XM_007411704.1"/>
</dbReference>
<dbReference type="EMBL" id="GL883115">
    <property type="protein sequence ID" value="EGG05013.1"/>
    <property type="molecule type" value="Genomic_DNA"/>
</dbReference>
<feature type="region of interest" description="Disordered" evidence="1">
    <location>
        <begin position="562"/>
        <end position="686"/>
    </location>
</feature>
<organism evidence="3">
    <name type="scientific">Melampsora larici-populina (strain 98AG31 / pathotype 3-4-7)</name>
    <name type="common">Poplar leaf rust fungus</name>
    <dbReference type="NCBI Taxonomy" id="747676"/>
    <lineage>
        <taxon>Eukaryota</taxon>
        <taxon>Fungi</taxon>
        <taxon>Dikarya</taxon>
        <taxon>Basidiomycota</taxon>
        <taxon>Pucciniomycotina</taxon>
        <taxon>Pucciniomycetes</taxon>
        <taxon>Pucciniales</taxon>
        <taxon>Melampsoraceae</taxon>
        <taxon>Melampsora</taxon>
    </lineage>
</organism>
<gene>
    <name evidence="2" type="ORF">MELLADRAFT_64466</name>
</gene>
<feature type="compositionally biased region" description="Polar residues" evidence="1">
    <location>
        <begin position="1037"/>
        <end position="1057"/>
    </location>
</feature>
<feature type="compositionally biased region" description="Polar residues" evidence="1">
    <location>
        <begin position="138"/>
        <end position="150"/>
    </location>
</feature>
<feature type="compositionally biased region" description="Polar residues" evidence="1">
    <location>
        <begin position="1117"/>
        <end position="1151"/>
    </location>
</feature>
<dbReference type="InParanoid" id="F4RRJ9"/>
<feature type="compositionally biased region" description="Polar residues" evidence="1">
    <location>
        <begin position="634"/>
        <end position="645"/>
    </location>
</feature>
<feature type="compositionally biased region" description="Polar residues" evidence="1">
    <location>
        <begin position="405"/>
        <end position="424"/>
    </location>
</feature>
<accession>F4RRJ9</accession>
<sequence>MSPSCYASSDSSIQYQDALSNVGRTHNDDHYSRDSRLEKSFGDLGHAPGVSNDLHHQDEDAHSERSNSPDGSHCLVARAIEVPSIFDETEYKGKSQSNAPESNENKSDSGMMSATMNGFKRKIAAARLLFDEVGRKSQTGLAKSGSQTLYDNAKSHGESQHGPPTKHSSNLGTRDDQAIPQAERSFFDYSGHTSDWRKKQRNNLEADLSPAQIASGKHAHEDEMWDLNTSKKRRGSVIPPLGKMSPIRECTSDDEDGPDVIGSWPKVSFDSRTSRRETPQKDDPVNYNSQRGSQDVPHKAPQCSQQVPPTVPHQQLPTVPSSSLRTKEDQAIPGRSLFDYGGHASDWRKKRRNHLTADLSPAQIASGKHAREEETFDPNASKKPRGRDFLSDDEDDSNIIHPRPNLSSDSGAPRQEITQENDPANCSPHCDFQRQSPTAPQYESSHVPRCGPPTAHTSNLGARDDQPIPGDSTSDDEDEANTIQPRPIISSSSNSGAPTQERPPENNPTKHHTHFPQQQPPTVLSSSLRTKEDEAIPGRSLFDYSGHASDWRKKRRNFLKEDLSPAQIASGKHAREEEICDPNDSKKPRGRGFAKVNEEEQGVIGSQTHHDSHEARHERTRGNNEDEFGRSDTSRTQPNISATDSQLERMGASRESFPKTSVENSSKTQPSFVQYRSIKAQGKQREITPDSLRKEIHLLDLAASGFFTDSSHTSNLGDTVSADEGVSASSRIRRSPPESQPNLTTDSQLERMGASRESFPKTSVENSSKTQPSFVQYRSIKAQGKQRKITPDSLCQENHLLVLSASEPLAYLFCTLPLDEPASSGENVPSSHTHRSQSNIPYGSRPGRNTETTPPPNNCHNYIYDDDVSSRNYSQQIVLVESQHKPPPLTIPTSRFRTKEDQVMTGSSLFDHAGHSRDWRRTRRRGRDLSPAQIASGKHAREDDPCDLNTSKKPRGNTIPAISNLVSYRLPAKSDEPHLNSFFFIQHESQISTPKKTVTWDDERPLNFNHSAQQDSDYRVPVSPSIADSRMSICTPPRTTSLSHTRQPNSSQSQSLASLHMQPATPSHQRTQFFSRDVHRKKTHDQRQTRFSTLQYAEKHHKNPHIPPPPVDKYQQDTDTPLPSDQQMAPSTSHLMETRQRSFSPMSWSNEAPGNLDHSLYELHQSTDCPRSSYMQEHRPRNVESNALPSYSHPSDQTDPTNNFVPTRRPSTMPVGPSILHPNHGNPTAVHEPLIPSRRPSNTEIRPSISHPYPEGPTDLHEPFGSTRRPSNTKLRRSISRPYPEDPRNPQEDSTRTHRLGSTRTRPSALRNTPADETNSDSRYMHIPGAPDTHCQPLSSQSYPTNPPNTQSRPSTSRTTGRHIERSQSPIAHSDGSNSNSRSMHIRGTSNAHHQPSSSRSYSTHPPNTQKRASTSRAAGRHRERSQSPIAHSDGSNSNSRSMHIRGTSNAHHQPYSTHPPNTQSRPSTSRAAGRHRERSQSPIAHSDGSNSNSRSMHIRGTSNAHHQPSSSQPPNTQSRPSTSRATGRHRERSLSPMANSDDSPQDINTRNANTCDTNDSDPENPHSDDPDSDPDSDPESDESISLAENVKYKNKRRCRNAKKTKDRHGELGREKASKPAILSQHEKLSVAIIDYVKLLLGITRKPRRAKITFVSSLPAPPSEEEIETWVQRRIESTVKIYKEVS</sequence>